<feature type="transmembrane region" description="Helical" evidence="1">
    <location>
        <begin position="14"/>
        <end position="33"/>
    </location>
</feature>
<keyword evidence="1" id="KW-0472">Membrane</keyword>
<dbReference type="Proteomes" id="UP000054477">
    <property type="component" value="Unassembled WGS sequence"/>
</dbReference>
<organism evidence="2 3">
    <name type="scientific">Laccaria amethystina LaAM-08-1</name>
    <dbReference type="NCBI Taxonomy" id="1095629"/>
    <lineage>
        <taxon>Eukaryota</taxon>
        <taxon>Fungi</taxon>
        <taxon>Dikarya</taxon>
        <taxon>Basidiomycota</taxon>
        <taxon>Agaricomycotina</taxon>
        <taxon>Agaricomycetes</taxon>
        <taxon>Agaricomycetidae</taxon>
        <taxon>Agaricales</taxon>
        <taxon>Agaricineae</taxon>
        <taxon>Hydnangiaceae</taxon>
        <taxon>Laccaria</taxon>
    </lineage>
</organism>
<gene>
    <name evidence="2" type="ORF">K443DRAFT_475974</name>
</gene>
<name>A0A0C9XEV0_9AGAR</name>
<evidence type="ECO:0000313" key="2">
    <source>
        <dbReference type="EMBL" id="KIK03406.1"/>
    </source>
</evidence>
<keyword evidence="1" id="KW-1133">Transmembrane helix</keyword>
<keyword evidence="1" id="KW-0812">Transmembrane</keyword>
<reference evidence="3" key="2">
    <citation type="submission" date="2015-01" db="EMBL/GenBank/DDBJ databases">
        <title>Evolutionary Origins and Diversification of the Mycorrhizal Mutualists.</title>
        <authorList>
            <consortium name="DOE Joint Genome Institute"/>
            <consortium name="Mycorrhizal Genomics Consortium"/>
            <person name="Kohler A."/>
            <person name="Kuo A."/>
            <person name="Nagy L.G."/>
            <person name="Floudas D."/>
            <person name="Copeland A."/>
            <person name="Barry K.W."/>
            <person name="Cichocki N."/>
            <person name="Veneault-Fourrey C."/>
            <person name="LaButti K."/>
            <person name="Lindquist E.A."/>
            <person name="Lipzen A."/>
            <person name="Lundell T."/>
            <person name="Morin E."/>
            <person name="Murat C."/>
            <person name="Riley R."/>
            <person name="Ohm R."/>
            <person name="Sun H."/>
            <person name="Tunlid A."/>
            <person name="Henrissat B."/>
            <person name="Grigoriev I.V."/>
            <person name="Hibbett D.S."/>
            <person name="Martin F."/>
        </authorList>
    </citation>
    <scope>NUCLEOTIDE SEQUENCE [LARGE SCALE GENOMIC DNA]</scope>
    <source>
        <strain evidence="3">LaAM-08-1</strain>
    </source>
</reference>
<sequence length="63" mass="7290">MTPHRQTLLNVFEYLLNTSVSILVISFSLRVLLRRYDCVLSQCRHCHVLSLVSISFSLHTSLQ</sequence>
<dbReference type="HOGENOM" id="CLU_2886164_0_0_1"/>
<protein>
    <submittedName>
        <fullName evidence="2">Uncharacterized protein</fullName>
    </submittedName>
</protein>
<accession>A0A0C9XEV0</accession>
<proteinExistence type="predicted"/>
<dbReference type="EMBL" id="KN838580">
    <property type="protein sequence ID" value="KIK03406.1"/>
    <property type="molecule type" value="Genomic_DNA"/>
</dbReference>
<evidence type="ECO:0000256" key="1">
    <source>
        <dbReference type="SAM" id="Phobius"/>
    </source>
</evidence>
<evidence type="ECO:0000313" key="3">
    <source>
        <dbReference type="Proteomes" id="UP000054477"/>
    </source>
</evidence>
<keyword evidence="3" id="KW-1185">Reference proteome</keyword>
<reference evidence="2 3" key="1">
    <citation type="submission" date="2014-04" db="EMBL/GenBank/DDBJ databases">
        <authorList>
            <consortium name="DOE Joint Genome Institute"/>
            <person name="Kuo A."/>
            <person name="Kohler A."/>
            <person name="Nagy L.G."/>
            <person name="Floudas D."/>
            <person name="Copeland A."/>
            <person name="Barry K.W."/>
            <person name="Cichocki N."/>
            <person name="Veneault-Fourrey C."/>
            <person name="LaButti K."/>
            <person name="Lindquist E.A."/>
            <person name="Lipzen A."/>
            <person name="Lundell T."/>
            <person name="Morin E."/>
            <person name="Murat C."/>
            <person name="Sun H."/>
            <person name="Tunlid A."/>
            <person name="Henrissat B."/>
            <person name="Grigoriev I.V."/>
            <person name="Hibbett D.S."/>
            <person name="Martin F."/>
            <person name="Nordberg H.P."/>
            <person name="Cantor M.N."/>
            <person name="Hua S.X."/>
        </authorList>
    </citation>
    <scope>NUCLEOTIDE SEQUENCE [LARGE SCALE GENOMIC DNA]</scope>
    <source>
        <strain evidence="2 3">LaAM-08-1</strain>
    </source>
</reference>
<dbReference type="AlphaFoldDB" id="A0A0C9XEV0"/>